<dbReference type="AlphaFoldDB" id="A0A521D8C4"/>
<evidence type="ECO:0000259" key="1">
    <source>
        <dbReference type="PROSITE" id="PS01124"/>
    </source>
</evidence>
<reference evidence="2 5" key="2">
    <citation type="submission" date="2019-11" db="EMBL/GenBank/DDBJ databases">
        <title>Flavobacterium resistens genome.</title>
        <authorList>
            <person name="Wilson V.M."/>
            <person name="Newman J.D."/>
        </authorList>
    </citation>
    <scope>NUCLEOTIDE SEQUENCE [LARGE SCALE GENOMIC DNA]</scope>
    <source>
        <strain evidence="2 5">DSM 19382</strain>
    </source>
</reference>
<evidence type="ECO:0000313" key="5">
    <source>
        <dbReference type="Proteomes" id="UP000468990"/>
    </source>
</evidence>
<dbReference type="Gene3D" id="1.10.10.60">
    <property type="entry name" value="Homeodomain-like"/>
    <property type="match status" value="1"/>
</dbReference>
<evidence type="ECO:0000313" key="4">
    <source>
        <dbReference type="Proteomes" id="UP000317289"/>
    </source>
</evidence>
<feature type="domain" description="HTH araC/xylS-type" evidence="1">
    <location>
        <begin position="220"/>
        <end position="320"/>
    </location>
</feature>
<dbReference type="PANTHER" id="PTHR47893">
    <property type="entry name" value="REGULATORY PROTEIN PCHR"/>
    <property type="match status" value="1"/>
</dbReference>
<evidence type="ECO:0000313" key="2">
    <source>
        <dbReference type="EMBL" id="MRX70385.1"/>
    </source>
</evidence>
<dbReference type="RefSeq" id="WP_142450735.1">
    <property type="nucleotide sequence ID" value="NZ_FXTA01000003.1"/>
</dbReference>
<gene>
    <name evidence="2" type="ORF">GJU42_20605</name>
    <name evidence="3" type="ORF">SAMN06265349_1033</name>
</gene>
<dbReference type="Proteomes" id="UP000468990">
    <property type="component" value="Unassembled WGS sequence"/>
</dbReference>
<dbReference type="PROSITE" id="PS01124">
    <property type="entry name" value="HTH_ARAC_FAMILY_2"/>
    <property type="match status" value="1"/>
</dbReference>
<proteinExistence type="predicted"/>
<sequence length="327" mass="38055">MLEIKHHYSHKTEWFSDASKQIGATLLNSKISVFPQNIAQGSSYYLPIIDGISAVLFDAKFKKDVVINRHESDDDLYILHFDLSNTINPLNLINSKKESINSKFKSGFSVLHTSLGSTFRPKKNQRVYVLRILIEQKKLINYISEKNNSLKNIEKKILFYNTLNANNKVLINSLKEKSMFDVGFDLYFKGISLKILANFIDTYSHPVKDEIRKIEQEAIQHANDYMLNNLYENFPGILFLSRLAKMSKTRYKTCFNKTYKDSPYNFFNKQKMILSKQLLSGGNFSSTNEISKILNFSKHSYFISKYKNYFGRDPLIDLKRKNIINNL</sequence>
<dbReference type="OrthoDB" id="1228649at2"/>
<organism evidence="3 4">
    <name type="scientific">Flavobacterium resistens</name>
    <dbReference type="NCBI Taxonomy" id="443612"/>
    <lineage>
        <taxon>Bacteria</taxon>
        <taxon>Pseudomonadati</taxon>
        <taxon>Bacteroidota</taxon>
        <taxon>Flavobacteriia</taxon>
        <taxon>Flavobacteriales</taxon>
        <taxon>Flavobacteriaceae</taxon>
        <taxon>Flavobacterium</taxon>
    </lineage>
</organism>
<protein>
    <submittedName>
        <fullName evidence="3">AraC-type DNA-binding protein</fullName>
    </submittedName>
</protein>
<keyword evidence="3" id="KW-0238">DNA-binding</keyword>
<keyword evidence="5" id="KW-1185">Reference proteome</keyword>
<accession>A0A521D8C4</accession>
<dbReference type="GO" id="GO:0043565">
    <property type="term" value="F:sequence-specific DNA binding"/>
    <property type="evidence" value="ECO:0007669"/>
    <property type="project" value="InterPro"/>
</dbReference>
<dbReference type="Proteomes" id="UP000317289">
    <property type="component" value="Unassembled WGS sequence"/>
</dbReference>
<dbReference type="EMBL" id="WKKG01000014">
    <property type="protein sequence ID" value="MRX70385.1"/>
    <property type="molecule type" value="Genomic_DNA"/>
</dbReference>
<dbReference type="GO" id="GO:0003700">
    <property type="term" value="F:DNA-binding transcription factor activity"/>
    <property type="evidence" value="ECO:0007669"/>
    <property type="project" value="InterPro"/>
</dbReference>
<dbReference type="PANTHER" id="PTHR47893:SF1">
    <property type="entry name" value="REGULATORY PROTEIN PCHR"/>
    <property type="match status" value="1"/>
</dbReference>
<dbReference type="InterPro" id="IPR018060">
    <property type="entry name" value="HTH_AraC"/>
</dbReference>
<evidence type="ECO:0000313" key="3">
    <source>
        <dbReference type="EMBL" id="SMO67954.1"/>
    </source>
</evidence>
<name>A0A521D8C4_9FLAO</name>
<dbReference type="EMBL" id="FXTA01000003">
    <property type="protein sequence ID" value="SMO67954.1"/>
    <property type="molecule type" value="Genomic_DNA"/>
</dbReference>
<dbReference type="InterPro" id="IPR053142">
    <property type="entry name" value="PchR_regulatory_protein"/>
</dbReference>
<reference evidence="3 4" key="1">
    <citation type="submission" date="2017-05" db="EMBL/GenBank/DDBJ databases">
        <authorList>
            <person name="Varghese N."/>
            <person name="Submissions S."/>
        </authorList>
    </citation>
    <scope>NUCLEOTIDE SEQUENCE [LARGE SCALE GENOMIC DNA]</scope>
    <source>
        <strain evidence="3 4">DSM 19382</strain>
    </source>
</reference>